<dbReference type="EMBL" id="JAPWTJ010001021">
    <property type="protein sequence ID" value="KAJ8974296.1"/>
    <property type="molecule type" value="Genomic_DNA"/>
</dbReference>
<proteinExistence type="inferred from homology"/>
<feature type="compositionally biased region" description="Acidic residues" evidence="2">
    <location>
        <begin position="84"/>
        <end position="96"/>
    </location>
</feature>
<dbReference type="PANTHER" id="PTHR46532:SF4">
    <property type="entry name" value="AAA+ ATPASE DOMAIN-CONTAINING PROTEIN"/>
    <property type="match status" value="1"/>
</dbReference>
<protein>
    <submittedName>
        <fullName evidence="3">Uncharacterized protein</fullName>
    </submittedName>
</protein>
<keyword evidence="4" id="KW-1185">Reference proteome</keyword>
<comment type="similarity">
    <text evidence="1">Belongs to the dynein heavy chain family.</text>
</comment>
<dbReference type="InterPro" id="IPR026983">
    <property type="entry name" value="DHC"/>
</dbReference>
<sequence>MGDSLEGSEANAPETQNVALVDFTAFTNFILKAATVLLPEDDGAEPTNLVAALDDKTNQEYIRKFISDPQVATLYIQRNSSKDDDSDQPPEGEEEKEPVTYYVSNEVHYTNSKMSSLVCIKRGPVVEADKSIRAQVRMMNFSDGSPYEILHDYVSRTVAPFFKSYVKESGRADRDGDKMAPAVEKTIAELEMGLMHLQQNIDIPEITLQVHPYVASLIKQCADEGRKPKVADFSDKVEDSNFLNQLQHGVNRWIKEIQKVLSFISV</sequence>
<name>A0ABQ9J816_9CUCU</name>
<organism evidence="3 4">
    <name type="scientific">Molorchus minor</name>
    <dbReference type="NCBI Taxonomy" id="1323400"/>
    <lineage>
        <taxon>Eukaryota</taxon>
        <taxon>Metazoa</taxon>
        <taxon>Ecdysozoa</taxon>
        <taxon>Arthropoda</taxon>
        <taxon>Hexapoda</taxon>
        <taxon>Insecta</taxon>
        <taxon>Pterygota</taxon>
        <taxon>Neoptera</taxon>
        <taxon>Endopterygota</taxon>
        <taxon>Coleoptera</taxon>
        <taxon>Polyphaga</taxon>
        <taxon>Cucujiformia</taxon>
        <taxon>Chrysomeloidea</taxon>
        <taxon>Cerambycidae</taxon>
        <taxon>Lamiinae</taxon>
        <taxon>Monochamini</taxon>
        <taxon>Molorchus</taxon>
    </lineage>
</organism>
<evidence type="ECO:0000256" key="1">
    <source>
        <dbReference type="ARBA" id="ARBA00008887"/>
    </source>
</evidence>
<evidence type="ECO:0000313" key="4">
    <source>
        <dbReference type="Proteomes" id="UP001162164"/>
    </source>
</evidence>
<gene>
    <name evidence="3" type="ORF">NQ317_014467</name>
</gene>
<feature type="region of interest" description="Disordered" evidence="2">
    <location>
        <begin position="79"/>
        <end position="98"/>
    </location>
</feature>
<reference evidence="3" key="1">
    <citation type="journal article" date="2023" name="Insect Mol. Biol.">
        <title>Genome sequencing provides insights into the evolution of gene families encoding plant cell wall-degrading enzymes in longhorned beetles.</title>
        <authorList>
            <person name="Shin N.R."/>
            <person name="Okamura Y."/>
            <person name="Kirsch R."/>
            <person name="Pauchet Y."/>
        </authorList>
    </citation>
    <scope>NUCLEOTIDE SEQUENCE</scope>
    <source>
        <strain evidence="3">MMC_N1</strain>
    </source>
</reference>
<dbReference type="PANTHER" id="PTHR46532">
    <property type="entry name" value="MALE FERTILITY FACTOR KL5"/>
    <property type="match status" value="1"/>
</dbReference>
<evidence type="ECO:0000313" key="3">
    <source>
        <dbReference type="EMBL" id="KAJ8974296.1"/>
    </source>
</evidence>
<comment type="caution">
    <text evidence="3">The sequence shown here is derived from an EMBL/GenBank/DDBJ whole genome shotgun (WGS) entry which is preliminary data.</text>
</comment>
<dbReference type="Proteomes" id="UP001162164">
    <property type="component" value="Unassembled WGS sequence"/>
</dbReference>
<evidence type="ECO:0000256" key="2">
    <source>
        <dbReference type="SAM" id="MobiDB-lite"/>
    </source>
</evidence>
<accession>A0ABQ9J816</accession>